<dbReference type="EMBL" id="AMCI01002302">
    <property type="protein sequence ID" value="EJX03093.1"/>
    <property type="molecule type" value="Genomic_DNA"/>
</dbReference>
<reference evidence="1" key="1">
    <citation type="journal article" date="2012" name="PLoS ONE">
        <title>Gene sets for utilization of primary and secondary nutrition supplies in the distal gut of endangered iberian lynx.</title>
        <authorList>
            <person name="Alcaide M."/>
            <person name="Messina E."/>
            <person name="Richter M."/>
            <person name="Bargiela R."/>
            <person name="Peplies J."/>
            <person name="Huws S.A."/>
            <person name="Newbold C.J."/>
            <person name="Golyshin P.N."/>
            <person name="Simon M.A."/>
            <person name="Lopez G."/>
            <person name="Yakimov M.M."/>
            <person name="Ferrer M."/>
        </authorList>
    </citation>
    <scope>NUCLEOTIDE SEQUENCE</scope>
</reference>
<accession>J9GLP4</accession>
<comment type="caution">
    <text evidence="1">The sequence shown here is derived from an EMBL/GenBank/DDBJ whole genome shotgun (WGS) entry which is preliminary data.</text>
</comment>
<organism evidence="1">
    <name type="scientific">gut metagenome</name>
    <dbReference type="NCBI Taxonomy" id="749906"/>
    <lineage>
        <taxon>unclassified sequences</taxon>
        <taxon>metagenomes</taxon>
        <taxon>organismal metagenomes</taxon>
    </lineage>
</organism>
<dbReference type="AlphaFoldDB" id="J9GLP4"/>
<evidence type="ECO:0000313" key="1">
    <source>
        <dbReference type="EMBL" id="EJX03093.1"/>
    </source>
</evidence>
<name>J9GLP4_9ZZZZ</name>
<protein>
    <submittedName>
        <fullName evidence="1">Uncharacterized protein</fullName>
    </submittedName>
</protein>
<gene>
    <name evidence="1" type="ORF">EVA_08800</name>
</gene>
<sequence>MTFSGFLSCTTKSYPLVQGYIISNNGCLSNNNTRSVVNKKPLSNLCSWMDLNSGFSGSLLGNPPCKEKMTFFI</sequence>
<proteinExistence type="predicted"/>